<organism evidence="1 2">
    <name type="scientific">Bacillus safensis</name>
    <dbReference type="NCBI Taxonomy" id="561879"/>
    <lineage>
        <taxon>Bacteria</taxon>
        <taxon>Bacillati</taxon>
        <taxon>Bacillota</taxon>
        <taxon>Bacilli</taxon>
        <taxon>Bacillales</taxon>
        <taxon>Bacillaceae</taxon>
        <taxon>Bacillus</taxon>
    </lineage>
</organism>
<protein>
    <submittedName>
        <fullName evidence="1">Uncharacterized protein</fullName>
    </submittedName>
</protein>
<dbReference type="AlphaFoldDB" id="A0A1L6ZDU7"/>
<evidence type="ECO:0000313" key="1">
    <source>
        <dbReference type="EMBL" id="APT44674.1"/>
    </source>
</evidence>
<name>A0A1L6ZDU7_BACIA</name>
<gene>
    <name evidence="1" type="ORF">BSA145_01265</name>
</gene>
<evidence type="ECO:0000313" key="2">
    <source>
        <dbReference type="Proteomes" id="UP000185426"/>
    </source>
</evidence>
<reference evidence="1 2" key="1">
    <citation type="submission" date="2016-05" db="EMBL/GenBank/DDBJ databases">
        <title>Complete Genome and Methylome Analysis of Psychrotrophic Bacterial Isolates from Antarctic Lake Untersee.</title>
        <authorList>
            <person name="Fomenkov A."/>
            <person name="Akimov V.N."/>
            <person name="Vasilyeva L.V."/>
            <person name="Andersen D."/>
            <person name="Vincze T."/>
            <person name="Roberts R.J."/>
        </authorList>
    </citation>
    <scope>NUCLEOTIDE SEQUENCE [LARGE SCALE GENOMIC DNA]</scope>
    <source>
        <strain evidence="1 2">U14-5</strain>
    </source>
</reference>
<dbReference type="EMBL" id="CP015607">
    <property type="protein sequence ID" value="APT44674.1"/>
    <property type="molecule type" value="Genomic_DNA"/>
</dbReference>
<sequence>MRAKEKIRITYLIEGSSPPQKIRKDDRPCKLQLASRTGLIEELKWILHDNRMRFQHGYIVSCFKGNEIKCDNKKVRDEPLLLIN</sequence>
<proteinExistence type="predicted"/>
<accession>A0A1L6ZDU7</accession>
<dbReference type="Proteomes" id="UP000185426">
    <property type="component" value="Chromosome"/>
</dbReference>